<feature type="transmembrane region" description="Helical" evidence="7">
    <location>
        <begin position="63"/>
        <end position="82"/>
    </location>
</feature>
<dbReference type="GO" id="GO:0005886">
    <property type="term" value="C:plasma membrane"/>
    <property type="evidence" value="ECO:0007669"/>
    <property type="project" value="UniProtKB-SubCell"/>
</dbReference>
<feature type="transmembrane region" description="Helical" evidence="7">
    <location>
        <begin position="6"/>
        <end position="22"/>
    </location>
</feature>
<dbReference type="PANTHER" id="PTHR33884">
    <property type="entry name" value="UPF0410 PROTEIN YMGE"/>
    <property type="match status" value="1"/>
</dbReference>
<evidence type="ECO:0000313" key="8">
    <source>
        <dbReference type="EMBL" id="PKB30176.1"/>
    </source>
</evidence>
<dbReference type="Pfam" id="PF04226">
    <property type="entry name" value="Transgly_assoc"/>
    <property type="match status" value="1"/>
</dbReference>
<evidence type="ECO:0000256" key="1">
    <source>
        <dbReference type="ARBA" id="ARBA00004651"/>
    </source>
</evidence>
<organism evidence="8 9">
    <name type="scientific">Pseudonocardia alni</name>
    <name type="common">Amycolata alni</name>
    <dbReference type="NCBI Taxonomy" id="33907"/>
    <lineage>
        <taxon>Bacteria</taxon>
        <taxon>Bacillati</taxon>
        <taxon>Actinomycetota</taxon>
        <taxon>Actinomycetes</taxon>
        <taxon>Pseudonocardiales</taxon>
        <taxon>Pseudonocardiaceae</taxon>
        <taxon>Pseudonocardia</taxon>
    </lineage>
</organism>
<dbReference type="Proteomes" id="UP000232453">
    <property type="component" value="Unassembled WGS sequence"/>
</dbReference>
<keyword evidence="4 7" id="KW-0812">Transmembrane</keyword>
<evidence type="ECO:0000256" key="6">
    <source>
        <dbReference type="ARBA" id="ARBA00023136"/>
    </source>
</evidence>
<proteinExistence type="inferred from homology"/>
<dbReference type="EMBL" id="PHUJ01000003">
    <property type="protein sequence ID" value="PKB30176.1"/>
    <property type="molecule type" value="Genomic_DNA"/>
</dbReference>
<comment type="similarity">
    <text evidence="2">Belongs to the UPF0410 family.</text>
</comment>
<dbReference type="AlphaFoldDB" id="A0AA44UN10"/>
<comment type="subcellular location">
    <subcellularLocation>
        <location evidence="1">Cell membrane</location>
        <topology evidence="1">Multi-pass membrane protein</topology>
    </subcellularLocation>
</comment>
<keyword evidence="6 7" id="KW-0472">Membrane</keyword>
<protein>
    <submittedName>
        <fullName evidence="8">Membrane protein YeaQ/YmgE (Transglycosylase-associated protein family)</fullName>
    </submittedName>
</protein>
<evidence type="ECO:0000256" key="2">
    <source>
        <dbReference type="ARBA" id="ARBA00011006"/>
    </source>
</evidence>
<reference evidence="8 9" key="1">
    <citation type="submission" date="2017-11" db="EMBL/GenBank/DDBJ databases">
        <title>Sequencing the genomes of 1000 actinobacteria strains.</title>
        <authorList>
            <person name="Klenk H.-P."/>
        </authorList>
    </citation>
    <scope>NUCLEOTIDE SEQUENCE [LARGE SCALE GENOMIC DNA]</scope>
    <source>
        <strain evidence="8 9">DSM 44104</strain>
    </source>
</reference>
<evidence type="ECO:0000256" key="4">
    <source>
        <dbReference type="ARBA" id="ARBA00022692"/>
    </source>
</evidence>
<sequence>MGILGWVVVGLVAGALATLVMPGKDPGGILVTVILGILGGLLGGFVSSRLFGIGTGAFFDLRTWIIALIGSIVLLVIYRLVIGRRTRR</sequence>
<dbReference type="PANTHER" id="PTHR33884:SF3">
    <property type="entry name" value="UPF0410 PROTEIN YMGE"/>
    <property type="match status" value="1"/>
</dbReference>
<dbReference type="RefSeq" id="WP_100878318.1">
    <property type="nucleotide sequence ID" value="NZ_JBICSI010000003.1"/>
</dbReference>
<name>A0AA44UN10_PSEA5</name>
<evidence type="ECO:0000256" key="7">
    <source>
        <dbReference type="SAM" id="Phobius"/>
    </source>
</evidence>
<comment type="caution">
    <text evidence="8">The sequence shown here is derived from an EMBL/GenBank/DDBJ whole genome shotgun (WGS) entry which is preliminary data.</text>
</comment>
<evidence type="ECO:0000256" key="3">
    <source>
        <dbReference type="ARBA" id="ARBA00022475"/>
    </source>
</evidence>
<gene>
    <name evidence="8" type="ORF">ATL51_1830</name>
</gene>
<accession>A0AA44UN10</accession>
<dbReference type="InterPro" id="IPR007341">
    <property type="entry name" value="Transgly_assoc"/>
</dbReference>
<evidence type="ECO:0000256" key="5">
    <source>
        <dbReference type="ARBA" id="ARBA00022989"/>
    </source>
</evidence>
<feature type="transmembrane region" description="Helical" evidence="7">
    <location>
        <begin position="29"/>
        <end position="51"/>
    </location>
</feature>
<keyword evidence="3" id="KW-1003">Cell membrane</keyword>
<evidence type="ECO:0000313" key="9">
    <source>
        <dbReference type="Proteomes" id="UP000232453"/>
    </source>
</evidence>
<keyword evidence="5 7" id="KW-1133">Transmembrane helix</keyword>